<evidence type="ECO:0000313" key="2">
    <source>
        <dbReference type="EMBL" id="KAE8992237.1"/>
    </source>
</evidence>
<evidence type="ECO:0000256" key="1">
    <source>
        <dbReference type="SAM" id="MobiDB-lite"/>
    </source>
</evidence>
<organism evidence="2 4">
    <name type="scientific">Phytophthora rubi</name>
    <dbReference type="NCBI Taxonomy" id="129364"/>
    <lineage>
        <taxon>Eukaryota</taxon>
        <taxon>Sar</taxon>
        <taxon>Stramenopiles</taxon>
        <taxon>Oomycota</taxon>
        <taxon>Peronosporomycetes</taxon>
        <taxon>Peronosporales</taxon>
        <taxon>Peronosporaceae</taxon>
        <taxon>Phytophthora</taxon>
    </lineage>
</organism>
<evidence type="ECO:0000313" key="4">
    <source>
        <dbReference type="Proteomes" id="UP000429607"/>
    </source>
</evidence>
<evidence type="ECO:0000313" key="5">
    <source>
        <dbReference type="Proteomes" id="UP000434957"/>
    </source>
</evidence>
<comment type="caution">
    <text evidence="2">The sequence shown here is derived from an EMBL/GenBank/DDBJ whole genome shotgun (WGS) entry which is preliminary data.</text>
</comment>
<proteinExistence type="predicted"/>
<dbReference type="Proteomes" id="UP000434957">
    <property type="component" value="Unassembled WGS sequence"/>
</dbReference>
<gene>
    <name evidence="2" type="ORF">PR001_g21003</name>
    <name evidence="3" type="ORF">PR003_g22082</name>
</gene>
<dbReference type="Proteomes" id="UP000429607">
    <property type="component" value="Unassembled WGS sequence"/>
</dbReference>
<sequence length="72" mass="7720">MTLYKSDGSTADESRRHQQDRRGAGATTNSDSVVTKFDNIDSALAVISQGGMLLLVPHHPSTNSTQCSSLTR</sequence>
<feature type="region of interest" description="Disordered" evidence="1">
    <location>
        <begin position="1"/>
        <end position="32"/>
    </location>
</feature>
<dbReference type="EMBL" id="QXFT01002144">
    <property type="protein sequence ID" value="KAE9303156.1"/>
    <property type="molecule type" value="Genomic_DNA"/>
</dbReference>
<feature type="compositionally biased region" description="Basic and acidic residues" evidence="1">
    <location>
        <begin position="12"/>
        <end position="23"/>
    </location>
</feature>
<name>A0A6A3JEZ4_9STRA</name>
<dbReference type="EMBL" id="QXFV01002139">
    <property type="protein sequence ID" value="KAE8992237.1"/>
    <property type="molecule type" value="Genomic_DNA"/>
</dbReference>
<reference evidence="2 4" key="1">
    <citation type="submission" date="2018-09" db="EMBL/GenBank/DDBJ databases">
        <title>Genomic investigation of the strawberry pathogen Phytophthora fragariae indicates pathogenicity is determined by transcriptional variation in three key races.</title>
        <authorList>
            <person name="Adams T.M."/>
            <person name="Armitage A.D."/>
            <person name="Sobczyk M.K."/>
            <person name="Bates H.J."/>
            <person name="Dunwell J.M."/>
            <person name="Nellist C.F."/>
            <person name="Harrison R.J."/>
        </authorList>
    </citation>
    <scope>NUCLEOTIDE SEQUENCE [LARGE SCALE GENOMIC DNA]</scope>
    <source>
        <strain evidence="2 4">SCRP249</strain>
        <strain evidence="3 5">SCRP333</strain>
    </source>
</reference>
<accession>A0A6A3JEZ4</accession>
<keyword evidence="5" id="KW-1185">Reference proteome</keyword>
<dbReference type="AlphaFoldDB" id="A0A6A3JEZ4"/>
<protein>
    <submittedName>
        <fullName evidence="2">Uncharacterized protein</fullName>
    </submittedName>
</protein>
<evidence type="ECO:0000313" key="3">
    <source>
        <dbReference type="EMBL" id="KAE9303156.1"/>
    </source>
</evidence>